<dbReference type="OrthoDB" id="6025350at2"/>
<evidence type="ECO:0008006" key="3">
    <source>
        <dbReference type="Google" id="ProtNLM"/>
    </source>
</evidence>
<dbReference type="RefSeq" id="WP_123088880.1">
    <property type="nucleotide sequence ID" value="NZ_RIBS01000008.1"/>
</dbReference>
<organism evidence="1 2">
    <name type="scientific">Montanilutibacter psychrotolerans</name>
    <dbReference type="NCBI Taxonomy" id="1327343"/>
    <lineage>
        <taxon>Bacteria</taxon>
        <taxon>Pseudomonadati</taxon>
        <taxon>Pseudomonadota</taxon>
        <taxon>Gammaproteobacteria</taxon>
        <taxon>Lysobacterales</taxon>
        <taxon>Lysobacteraceae</taxon>
        <taxon>Montanilutibacter</taxon>
    </lineage>
</organism>
<dbReference type="EMBL" id="RIBS01000008">
    <property type="protein sequence ID" value="RNF82384.1"/>
    <property type="molecule type" value="Genomic_DNA"/>
</dbReference>
<comment type="caution">
    <text evidence="1">The sequence shown here is derived from an EMBL/GenBank/DDBJ whole genome shotgun (WGS) entry which is preliminary data.</text>
</comment>
<protein>
    <recommendedName>
        <fullName evidence="3">TerB family tellurite resistance protein</fullName>
    </recommendedName>
</protein>
<accession>A0A3M8ST30</accession>
<name>A0A3M8ST30_9GAMM</name>
<reference evidence="1 2" key="1">
    <citation type="submission" date="2018-11" db="EMBL/GenBank/DDBJ databases">
        <title>Lysobacter cryohumiis sp. nov., isolated from soil in the Tianshan Mountains, Xinjiang, China.</title>
        <authorList>
            <person name="Luo Y."/>
            <person name="Sheng H."/>
        </authorList>
    </citation>
    <scope>NUCLEOTIDE SEQUENCE [LARGE SCALE GENOMIC DNA]</scope>
    <source>
        <strain evidence="1 2">ZS60</strain>
    </source>
</reference>
<evidence type="ECO:0000313" key="2">
    <source>
        <dbReference type="Proteomes" id="UP000267049"/>
    </source>
</evidence>
<evidence type="ECO:0000313" key="1">
    <source>
        <dbReference type="EMBL" id="RNF82384.1"/>
    </source>
</evidence>
<dbReference type="AlphaFoldDB" id="A0A3M8ST30"/>
<gene>
    <name evidence="1" type="ORF">EER27_14640</name>
</gene>
<keyword evidence="2" id="KW-1185">Reference proteome</keyword>
<dbReference type="Proteomes" id="UP000267049">
    <property type="component" value="Unassembled WGS sequence"/>
</dbReference>
<proteinExistence type="predicted"/>
<sequence length="81" mass="8835">MSQPKSHLEIALAAIHVFGNDGLLDVAEFDKLIALASRDETIDEDEKRVLNNIFIQAEQTKIDPSVAARIAQVRAQHGIGA</sequence>